<accession>A0ABS4USA9</accession>
<dbReference type="EMBL" id="JAGINT010000002">
    <property type="protein sequence ID" value="MBP2354531.1"/>
    <property type="molecule type" value="Genomic_DNA"/>
</dbReference>
<organism evidence="1 2">
    <name type="scientific">Kribbella aluminosa</name>
    <dbReference type="NCBI Taxonomy" id="416017"/>
    <lineage>
        <taxon>Bacteria</taxon>
        <taxon>Bacillati</taxon>
        <taxon>Actinomycetota</taxon>
        <taxon>Actinomycetes</taxon>
        <taxon>Propionibacteriales</taxon>
        <taxon>Kribbellaceae</taxon>
        <taxon>Kribbella</taxon>
    </lineage>
</organism>
<name>A0ABS4USA9_9ACTN</name>
<dbReference type="RefSeq" id="WP_209697319.1">
    <property type="nucleotide sequence ID" value="NZ_BAAAVU010000031.1"/>
</dbReference>
<protein>
    <submittedName>
        <fullName evidence="1">Uncharacterized protein</fullName>
    </submittedName>
</protein>
<sequence length="116" mass="12661">MYTPTPQEIALAFDLGSGGGELVHVRRGDNDAWRLGGYFVKGYFPATGGQFNGDGLTDQLAVAMAFEQLALDAGVDMPEPVMPVDPFLGWLVQIEDRLFRVHRWVEHHSGSADVSA</sequence>
<evidence type="ECO:0000313" key="1">
    <source>
        <dbReference type="EMBL" id="MBP2354531.1"/>
    </source>
</evidence>
<comment type="caution">
    <text evidence="1">The sequence shown here is derived from an EMBL/GenBank/DDBJ whole genome shotgun (WGS) entry which is preliminary data.</text>
</comment>
<reference evidence="1 2" key="1">
    <citation type="submission" date="2021-03" db="EMBL/GenBank/DDBJ databases">
        <title>Sequencing the genomes of 1000 actinobacteria strains.</title>
        <authorList>
            <person name="Klenk H.-P."/>
        </authorList>
    </citation>
    <scope>NUCLEOTIDE SEQUENCE [LARGE SCALE GENOMIC DNA]</scope>
    <source>
        <strain evidence="1 2">DSM 18824</strain>
    </source>
</reference>
<keyword evidence="2" id="KW-1185">Reference proteome</keyword>
<evidence type="ECO:0000313" key="2">
    <source>
        <dbReference type="Proteomes" id="UP000755585"/>
    </source>
</evidence>
<proteinExistence type="predicted"/>
<gene>
    <name evidence="1" type="ORF">JOF29_005641</name>
</gene>
<dbReference type="Proteomes" id="UP000755585">
    <property type="component" value="Unassembled WGS sequence"/>
</dbReference>